<proteinExistence type="predicted"/>
<evidence type="ECO:0000313" key="1">
    <source>
        <dbReference type="EMBL" id="CAG5123091.1"/>
    </source>
</evidence>
<organism evidence="1 2">
    <name type="scientific">Candidula unifasciata</name>
    <dbReference type="NCBI Taxonomy" id="100452"/>
    <lineage>
        <taxon>Eukaryota</taxon>
        <taxon>Metazoa</taxon>
        <taxon>Spiralia</taxon>
        <taxon>Lophotrochozoa</taxon>
        <taxon>Mollusca</taxon>
        <taxon>Gastropoda</taxon>
        <taxon>Heterobranchia</taxon>
        <taxon>Euthyneura</taxon>
        <taxon>Panpulmonata</taxon>
        <taxon>Eupulmonata</taxon>
        <taxon>Stylommatophora</taxon>
        <taxon>Helicina</taxon>
        <taxon>Helicoidea</taxon>
        <taxon>Geomitridae</taxon>
        <taxon>Candidula</taxon>
    </lineage>
</organism>
<dbReference type="Gene3D" id="2.60.120.260">
    <property type="entry name" value="Galactose-binding domain-like"/>
    <property type="match status" value="1"/>
</dbReference>
<gene>
    <name evidence="1" type="ORF">CUNI_LOCUS8649</name>
</gene>
<dbReference type="SUPFAM" id="SSF49785">
    <property type="entry name" value="Galactose-binding domain-like"/>
    <property type="match status" value="1"/>
</dbReference>
<accession>A0A8S3Z7D6</accession>
<feature type="non-terminal residue" evidence="1">
    <location>
        <position position="1"/>
    </location>
</feature>
<dbReference type="AlphaFoldDB" id="A0A8S3Z7D6"/>
<dbReference type="EMBL" id="CAJHNH020001446">
    <property type="protein sequence ID" value="CAG5123091.1"/>
    <property type="molecule type" value="Genomic_DNA"/>
</dbReference>
<keyword evidence="2" id="KW-1185">Reference proteome</keyword>
<name>A0A8S3Z7D6_9EUPU</name>
<feature type="non-terminal residue" evidence="1">
    <location>
        <position position="179"/>
    </location>
</feature>
<reference evidence="1" key="1">
    <citation type="submission" date="2021-04" db="EMBL/GenBank/DDBJ databases">
        <authorList>
            <consortium name="Molecular Ecology Group"/>
        </authorList>
    </citation>
    <scope>NUCLEOTIDE SEQUENCE</scope>
</reference>
<protein>
    <submittedName>
        <fullName evidence="1">Uncharacterized protein</fullName>
    </submittedName>
</protein>
<sequence length="179" mass="19815">DMAWRYADPSSPSYLHDNDDETCNRDPSATSVTLTLKESVPASWFRIAARDESNMLRFTLAIDGLYPCAFEKRYMVSTFLVEVVCYLGFLIRDLTIKGDIVASICSVYISGGRNMALKQFVNQSSTYDTLSEAANAVDGSAANDSASGSCARTNTGLRQTFTVYFDRPMMLLRALLHNS</sequence>
<dbReference type="InterPro" id="IPR008979">
    <property type="entry name" value="Galactose-bd-like_sf"/>
</dbReference>
<dbReference type="OrthoDB" id="6152285at2759"/>
<dbReference type="Proteomes" id="UP000678393">
    <property type="component" value="Unassembled WGS sequence"/>
</dbReference>
<comment type="caution">
    <text evidence="1">The sequence shown here is derived from an EMBL/GenBank/DDBJ whole genome shotgun (WGS) entry which is preliminary data.</text>
</comment>
<evidence type="ECO:0000313" key="2">
    <source>
        <dbReference type="Proteomes" id="UP000678393"/>
    </source>
</evidence>